<gene>
    <name evidence="1" type="ORF">SPHINGO8BC_51123</name>
</gene>
<sequence length="51" mass="5892">MDNRLGCYLLIMSVPSHNGGLKLFRDEKKNIVFNAECFHVSRFRLLQVSGH</sequence>
<reference evidence="1 2" key="1">
    <citation type="submission" date="2019-10" db="EMBL/GenBank/DDBJ databases">
        <authorList>
            <person name="Karimi E."/>
        </authorList>
    </citation>
    <scope>NUCLEOTIDE SEQUENCE [LARGE SCALE GENOMIC DNA]</scope>
    <source>
        <strain evidence="1">Sphingobacterium sp. 8BC</strain>
    </source>
</reference>
<evidence type="ECO:0000313" key="1">
    <source>
        <dbReference type="EMBL" id="VXC95522.1"/>
    </source>
</evidence>
<protein>
    <submittedName>
        <fullName evidence="1">Uncharacterized protein</fullName>
    </submittedName>
</protein>
<organism evidence="1 2">
    <name type="scientific">Sphingobacterium multivorum</name>
    <dbReference type="NCBI Taxonomy" id="28454"/>
    <lineage>
        <taxon>Bacteria</taxon>
        <taxon>Pseudomonadati</taxon>
        <taxon>Bacteroidota</taxon>
        <taxon>Sphingobacteriia</taxon>
        <taxon>Sphingobacteriales</taxon>
        <taxon>Sphingobacteriaceae</taxon>
        <taxon>Sphingobacterium</taxon>
    </lineage>
</organism>
<name>A0A654CRK4_SPHMU</name>
<dbReference type="EMBL" id="CABWMV010000024">
    <property type="protein sequence ID" value="VXC95522.1"/>
    <property type="molecule type" value="Genomic_DNA"/>
</dbReference>
<dbReference type="AlphaFoldDB" id="A0A654CRK4"/>
<accession>A0A654CRK4</accession>
<evidence type="ECO:0000313" key="2">
    <source>
        <dbReference type="Proteomes" id="UP000432350"/>
    </source>
</evidence>
<dbReference type="Proteomes" id="UP000432350">
    <property type="component" value="Unassembled WGS sequence"/>
</dbReference>
<proteinExistence type="predicted"/>